<feature type="domain" description="Peptidoglycan binding-like" evidence="4">
    <location>
        <begin position="114"/>
        <end position="169"/>
    </location>
</feature>
<dbReference type="Gene3D" id="1.10.101.10">
    <property type="entry name" value="PGBD-like superfamily/PGBD"/>
    <property type="match status" value="2"/>
</dbReference>
<keyword evidence="3" id="KW-0732">Signal</keyword>
<feature type="compositionally biased region" description="Low complexity" evidence="2">
    <location>
        <begin position="98"/>
        <end position="114"/>
    </location>
</feature>
<dbReference type="Proteomes" id="UP000425960">
    <property type="component" value="Chromosome"/>
</dbReference>
<dbReference type="GO" id="GO:0004222">
    <property type="term" value="F:metalloendopeptidase activity"/>
    <property type="evidence" value="ECO:0007669"/>
    <property type="project" value="TreeGrafter"/>
</dbReference>
<feature type="region of interest" description="Disordered" evidence="2">
    <location>
        <begin position="84"/>
        <end position="197"/>
    </location>
</feature>
<evidence type="ECO:0000259" key="4">
    <source>
        <dbReference type="Pfam" id="PF01471"/>
    </source>
</evidence>
<dbReference type="PANTHER" id="PTHR10201">
    <property type="entry name" value="MATRIX METALLOPROTEINASE"/>
    <property type="match status" value="1"/>
</dbReference>
<dbReference type="KEGG" id="dov:DSCO28_44340"/>
<reference evidence="5 6" key="1">
    <citation type="submission" date="2019-11" db="EMBL/GenBank/DDBJ databases">
        <title>Comparative genomics of hydrocarbon-degrading Desulfosarcina strains.</title>
        <authorList>
            <person name="Watanabe M."/>
            <person name="Kojima H."/>
            <person name="Fukui M."/>
        </authorList>
    </citation>
    <scope>NUCLEOTIDE SEQUENCE [LARGE SCALE GENOMIC DNA]</scope>
    <source>
        <strain evidence="5 6">28bB2T</strain>
    </source>
</reference>
<accession>A0A5K7ZUI7</accession>
<feature type="chain" id="PRO_5024290659" description="Peptidoglycan binding-like domain-containing protein" evidence="3">
    <location>
        <begin position="25"/>
        <end position="197"/>
    </location>
</feature>
<feature type="domain" description="Peptidoglycan binding-like" evidence="4">
    <location>
        <begin position="29"/>
        <end position="83"/>
    </location>
</feature>
<dbReference type="EMBL" id="AP021876">
    <property type="protein sequence ID" value="BBO83868.1"/>
    <property type="molecule type" value="Genomic_DNA"/>
</dbReference>
<dbReference type="PANTHER" id="PTHR10201:SF323">
    <property type="entry name" value="MATRIX METALLOPROTEINASE-21"/>
    <property type="match status" value="1"/>
</dbReference>
<dbReference type="Pfam" id="PF01471">
    <property type="entry name" value="PG_binding_1"/>
    <property type="match status" value="2"/>
</dbReference>
<dbReference type="GO" id="GO:0030574">
    <property type="term" value="P:collagen catabolic process"/>
    <property type="evidence" value="ECO:0007669"/>
    <property type="project" value="TreeGrafter"/>
</dbReference>
<feature type="compositionally biased region" description="Basic and acidic residues" evidence="2">
    <location>
        <begin position="149"/>
        <end position="166"/>
    </location>
</feature>
<gene>
    <name evidence="5" type="ORF">DSCO28_44340</name>
</gene>
<evidence type="ECO:0000313" key="6">
    <source>
        <dbReference type="Proteomes" id="UP000425960"/>
    </source>
</evidence>
<feature type="compositionally biased region" description="Polar residues" evidence="2">
    <location>
        <begin position="84"/>
        <end position="97"/>
    </location>
</feature>
<evidence type="ECO:0000256" key="1">
    <source>
        <dbReference type="ARBA" id="ARBA00023049"/>
    </source>
</evidence>
<keyword evidence="1" id="KW-0482">Metalloprotease</keyword>
<dbReference type="InterPro" id="IPR036366">
    <property type="entry name" value="PGBDSf"/>
</dbReference>
<dbReference type="RefSeq" id="WP_155323979.1">
    <property type="nucleotide sequence ID" value="NZ_AP021876.1"/>
</dbReference>
<sequence>MKKWHIVVTGLFIMVCLTVSPAFAGKYNQQTHQAQSRLKALGYQPGPADGMMGQKTRNAVKQFQGDHGLPKTGTIDDRTMQKMQTASQKKGMSSTMEQQGHQAASATGGAAKSSPNAYKAQKRLKALGYQPGPADGKMGQKTKKAVKRFQRDHGLPETGNLDDRTMQKMQTAPQKKGQTGANSPQGDERQQPRRPKG</sequence>
<dbReference type="AlphaFoldDB" id="A0A5K7ZUI7"/>
<dbReference type="GO" id="GO:0030198">
    <property type="term" value="P:extracellular matrix organization"/>
    <property type="evidence" value="ECO:0007669"/>
    <property type="project" value="TreeGrafter"/>
</dbReference>
<evidence type="ECO:0000256" key="3">
    <source>
        <dbReference type="SAM" id="SignalP"/>
    </source>
</evidence>
<feature type="compositionally biased region" description="Polar residues" evidence="2">
    <location>
        <begin position="167"/>
        <end position="185"/>
    </location>
</feature>
<protein>
    <recommendedName>
        <fullName evidence="4">Peptidoglycan binding-like domain-containing protein</fullName>
    </recommendedName>
</protein>
<proteinExistence type="predicted"/>
<dbReference type="InterPro" id="IPR036365">
    <property type="entry name" value="PGBD-like_sf"/>
</dbReference>
<dbReference type="SUPFAM" id="SSF47090">
    <property type="entry name" value="PGBD-like"/>
    <property type="match status" value="2"/>
</dbReference>
<keyword evidence="1" id="KW-0378">Hydrolase</keyword>
<name>A0A5K7ZUI7_9BACT</name>
<evidence type="ECO:0000313" key="5">
    <source>
        <dbReference type="EMBL" id="BBO83868.1"/>
    </source>
</evidence>
<evidence type="ECO:0000256" key="2">
    <source>
        <dbReference type="SAM" id="MobiDB-lite"/>
    </source>
</evidence>
<dbReference type="InterPro" id="IPR002477">
    <property type="entry name" value="Peptidoglycan-bd-like"/>
</dbReference>
<keyword evidence="1" id="KW-0645">Protease</keyword>
<organism evidence="5 6">
    <name type="scientific">Desulfosarcina ovata subsp. sediminis</name>
    <dbReference type="NCBI Taxonomy" id="885957"/>
    <lineage>
        <taxon>Bacteria</taxon>
        <taxon>Pseudomonadati</taxon>
        <taxon>Thermodesulfobacteriota</taxon>
        <taxon>Desulfobacteria</taxon>
        <taxon>Desulfobacterales</taxon>
        <taxon>Desulfosarcinaceae</taxon>
        <taxon>Desulfosarcina</taxon>
    </lineage>
</organism>
<feature type="signal peptide" evidence="3">
    <location>
        <begin position="1"/>
        <end position="24"/>
    </location>
</feature>